<dbReference type="GO" id="GO:0003887">
    <property type="term" value="F:DNA-directed DNA polymerase activity"/>
    <property type="evidence" value="ECO:0007669"/>
    <property type="project" value="UniProtKB-EC"/>
</dbReference>
<accession>A0ABV1DYS8</accession>
<keyword evidence="3 11" id="KW-0808">Transferase</keyword>
<gene>
    <name evidence="11" type="primary">polC</name>
    <name evidence="15" type="ORF">WMO26_01340</name>
</gene>
<dbReference type="CDD" id="cd07435">
    <property type="entry name" value="PHP_PolIIIA_POLC"/>
    <property type="match status" value="1"/>
</dbReference>
<evidence type="ECO:0000259" key="13">
    <source>
        <dbReference type="SMART" id="SM00479"/>
    </source>
</evidence>
<dbReference type="InterPro" id="IPR040982">
    <property type="entry name" value="DNA_pol3_finger"/>
</dbReference>
<keyword evidence="4 11" id="KW-0548">Nucleotidyltransferase</keyword>
<name>A0ABV1DYS8_9FIRM</name>
<evidence type="ECO:0000256" key="7">
    <source>
        <dbReference type="ARBA" id="ARBA00022801"/>
    </source>
</evidence>
<dbReference type="InterPro" id="IPR003141">
    <property type="entry name" value="Pol/His_phosphatase_N"/>
</dbReference>
<dbReference type="Pfam" id="PF17657">
    <property type="entry name" value="DNA_pol3_finger"/>
    <property type="match status" value="1"/>
</dbReference>
<dbReference type="InterPro" id="IPR044923">
    <property type="entry name" value="PolC_middle_finger_sf"/>
</dbReference>
<protein>
    <recommendedName>
        <fullName evidence="11">DNA polymerase III PolC-type</fullName>
        <shortName evidence="11">PolIII</shortName>
        <ecNumber evidence="11">2.7.7.7</ecNumber>
    </recommendedName>
</protein>
<dbReference type="Gene3D" id="2.40.50.140">
    <property type="entry name" value="Nucleic acid-binding proteins"/>
    <property type="match status" value="1"/>
</dbReference>
<feature type="domain" description="Exonuclease" evidence="13">
    <location>
        <begin position="436"/>
        <end position="601"/>
    </location>
</feature>
<dbReference type="Pfam" id="PF14579">
    <property type="entry name" value="HHH_6"/>
    <property type="match status" value="1"/>
</dbReference>
<evidence type="ECO:0000256" key="4">
    <source>
        <dbReference type="ARBA" id="ARBA00022695"/>
    </source>
</evidence>
<comment type="catalytic activity">
    <reaction evidence="10 11">
        <text>DNA(n) + a 2'-deoxyribonucleoside 5'-triphosphate = DNA(n+1) + diphosphate</text>
        <dbReference type="Rhea" id="RHEA:22508"/>
        <dbReference type="Rhea" id="RHEA-COMP:17339"/>
        <dbReference type="Rhea" id="RHEA-COMP:17340"/>
        <dbReference type="ChEBI" id="CHEBI:33019"/>
        <dbReference type="ChEBI" id="CHEBI:61560"/>
        <dbReference type="ChEBI" id="CHEBI:173112"/>
        <dbReference type="EC" id="2.7.7.7"/>
    </reaction>
</comment>
<dbReference type="RefSeq" id="WP_349217725.1">
    <property type="nucleotide sequence ID" value="NZ_JBBMFD010000001.1"/>
</dbReference>
<dbReference type="Gene3D" id="3.30.1900.20">
    <property type="match status" value="2"/>
</dbReference>
<keyword evidence="8 11" id="KW-0269">Exonuclease</keyword>
<organism evidence="15 16">
    <name type="scientific">Solibaculum intestinale</name>
    <dbReference type="NCBI Taxonomy" id="3133165"/>
    <lineage>
        <taxon>Bacteria</taxon>
        <taxon>Bacillati</taxon>
        <taxon>Bacillota</taxon>
        <taxon>Clostridia</taxon>
        <taxon>Eubacteriales</taxon>
        <taxon>Oscillospiraceae</taxon>
        <taxon>Solibaculum</taxon>
    </lineage>
</organism>
<evidence type="ECO:0000256" key="11">
    <source>
        <dbReference type="HAMAP-Rule" id="MF_00356"/>
    </source>
</evidence>
<dbReference type="Gene3D" id="1.10.150.870">
    <property type="match status" value="1"/>
</dbReference>
<evidence type="ECO:0000256" key="1">
    <source>
        <dbReference type="ARBA" id="ARBA00003452"/>
    </source>
</evidence>
<dbReference type="InterPro" id="IPR004805">
    <property type="entry name" value="DnaE2/DnaE/PolC"/>
</dbReference>
<feature type="region of interest" description="Disordered" evidence="12">
    <location>
        <begin position="170"/>
        <end position="210"/>
    </location>
</feature>
<dbReference type="SMART" id="SM00481">
    <property type="entry name" value="POLIIIAc"/>
    <property type="match status" value="1"/>
</dbReference>
<dbReference type="InterPro" id="IPR006054">
    <property type="entry name" value="DnaQ"/>
</dbReference>
<dbReference type="SMART" id="SM00479">
    <property type="entry name" value="EXOIII"/>
    <property type="match status" value="1"/>
</dbReference>
<evidence type="ECO:0000256" key="12">
    <source>
        <dbReference type="SAM" id="MobiDB-lite"/>
    </source>
</evidence>
<dbReference type="InterPro" id="IPR004013">
    <property type="entry name" value="PHP_dom"/>
</dbReference>
<dbReference type="InterPro" id="IPR036397">
    <property type="entry name" value="RNaseH_sf"/>
</dbReference>
<dbReference type="PANTHER" id="PTHR32294:SF5">
    <property type="entry name" value="DNA POLYMERASE III POLC-TYPE"/>
    <property type="match status" value="1"/>
</dbReference>
<evidence type="ECO:0000256" key="10">
    <source>
        <dbReference type="ARBA" id="ARBA00049244"/>
    </source>
</evidence>
<keyword evidence="6 11" id="KW-0540">Nuclease</keyword>
<comment type="caution">
    <text evidence="15">The sequence shown here is derived from an EMBL/GenBank/DDBJ whole genome shotgun (WGS) entry which is preliminary data.</text>
</comment>
<dbReference type="CDD" id="cd04484">
    <property type="entry name" value="polC_OBF"/>
    <property type="match status" value="1"/>
</dbReference>
<proteinExistence type="inferred from homology"/>
<feature type="domain" description="Polymerase/histidinol phosphatase N-terminal" evidence="14">
    <location>
        <begin position="350"/>
        <end position="419"/>
    </location>
</feature>
<dbReference type="HAMAP" id="MF_00356">
    <property type="entry name" value="DNApol_PolC"/>
    <property type="match status" value="1"/>
</dbReference>
<dbReference type="InterPro" id="IPR012337">
    <property type="entry name" value="RNaseH-like_sf"/>
</dbReference>
<evidence type="ECO:0000256" key="2">
    <source>
        <dbReference type="ARBA" id="ARBA00022490"/>
    </source>
</evidence>
<dbReference type="SUPFAM" id="SSF53098">
    <property type="entry name" value="Ribonuclease H-like"/>
    <property type="match status" value="1"/>
</dbReference>
<dbReference type="InterPro" id="IPR013520">
    <property type="entry name" value="Ribonucl_H"/>
</dbReference>
<reference evidence="15 16" key="1">
    <citation type="submission" date="2024-03" db="EMBL/GenBank/DDBJ databases">
        <title>Human intestinal bacterial collection.</title>
        <authorList>
            <person name="Pauvert C."/>
            <person name="Hitch T.C.A."/>
            <person name="Clavel T."/>
        </authorList>
    </citation>
    <scope>NUCLEOTIDE SEQUENCE [LARGE SCALE GENOMIC DNA]</scope>
    <source>
        <strain evidence="15 16">CLA-JM-H44</strain>
    </source>
</reference>
<evidence type="ECO:0000256" key="8">
    <source>
        <dbReference type="ARBA" id="ARBA00022839"/>
    </source>
</evidence>
<dbReference type="PANTHER" id="PTHR32294">
    <property type="entry name" value="DNA POLYMERASE III SUBUNIT ALPHA"/>
    <property type="match status" value="1"/>
</dbReference>
<dbReference type="Pfam" id="PF00929">
    <property type="entry name" value="RNase_T"/>
    <property type="match status" value="1"/>
</dbReference>
<keyword evidence="7 11" id="KW-0378">Hydrolase</keyword>
<dbReference type="InterPro" id="IPR029460">
    <property type="entry name" value="DNAPol_HHH"/>
</dbReference>
<evidence type="ECO:0000313" key="15">
    <source>
        <dbReference type="EMBL" id="MEQ2439466.1"/>
    </source>
</evidence>
<keyword evidence="2 11" id="KW-0963">Cytoplasm</keyword>
<evidence type="ECO:0000256" key="3">
    <source>
        <dbReference type="ARBA" id="ARBA00022679"/>
    </source>
</evidence>
<dbReference type="Pfam" id="PF07733">
    <property type="entry name" value="DNA_pol3_alpha"/>
    <property type="match status" value="2"/>
</dbReference>
<keyword evidence="9 11" id="KW-0239">DNA-directed DNA polymerase</keyword>
<evidence type="ECO:0000313" key="16">
    <source>
        <dbReference type="Proteomes" id="UP001489509"/>
    </source>
</evidence>
<dbReference type="Proteomes" id="UP001489509">
    <property type="component" value="Unassembled WGS sequence"/>
</dbReference>
<dbReference type="Pfam" id="PF02811">
    <property type="entry name" value="PHP"/>
    <property type="match status" value="1"/>
</dbReference>
<keyword evidence="5 11" id="KW-0235">DNA replication</keyword>
<evidence type="ECO:0000256" key="5">
    <source>
        <dbReference type="ARBA" id="ARBA00022705"/>
    </source>
</evidence>
<dbReference type="InterPro" id="IPR006308">
    <property type="entry name" value="Pol_III_a_PolC-type_gram_pos"/>
</dbReference>
<evidence type="ECO:0000256" key="9">
    <source>
        <dbReference type="ARBA" id="ARBA00022932"/>
    </source>
</evidence>
<keyword evidence="16" id="KW-1185">Reference proteome</keyword>
<dbReference type="Gene3D" id="6.10.140.1510">
    <property type="match status" value="1"/>
</dbReference>
<dbReference type="InterPro" id="IPR012340">
    <property type="entry name" value="NA-bd_OB-fold"/>
</dbReference>
<evidence type="ECO:0000259" key="14">
    <source>
        <dbReference type="SMART" id="SM00481"/>
    </source>
</evidence>
<dbReference type="Gene3D" id="3.20.20.140">
    <property type="entry name" value="Metal-dependent hydrolases"/>
    <property type="match status" value="2"/>
</dbReference>
<dbReference type="NCBIfam" id="TIGR01405">
    <property type="entry name" value="polC_Gram_pos"/>
    <property type="match status" value="1"/>
</dbReference>
<dbReference type="EC" id="2.7.7.7" evidence="11"/>
<comment type="similarity">
    <text evidence="11">Belongs to the DNA polymerase type-C family. PolC subfamily.</text>
</comment>
<comment type="function">
    <text evidence="1 11">Required for replicative DNA synthesis. This DNA polymerase also exhibits 3' to 5' exonuclease activity.</text>
</comment>
<dbReference type="Gene3D" id="3.30.420.10">
    <property type="entry name" value="Ribonuclease H-like superfamily/Ribonuclease H"/>
    <property type="match status" value="1"/>
</dbReference>
<dbReference type="NCBIfam" id="NF001688">
    <property type="entry name" value="PRK00448.1"/>
    <property type="match status" value="1"/>
</dbReference>
<dbReference type="InterPro" id="IPR011708">
    <property type="entry name" value="DNA_pol3_alpha_NTPase_dom"/>
</dbReference>
<evidence type="ECO:0000256" key="6">
    <source>
        <dbReference type="ARBA" id="ARBA00022722"/>
    </source>
</evidence>
<dbReference type="EMBL" id="JBBMFD010000001">
    <property type="protein sequence ID" value="MEQ2439466.1"/>
    <property type="molecule type" value="Genomic_DNA"/>
</dbReference>
<dbReference type="CDD" id="cd06127">
    <property type="entry name" value="DEDDh"/>
    <property type="match status" value="1"/>
</dbReference>
<dbReference type="NCBIfam" id="TIGR00573">
    <property type="entry name" value="dnaq"/>
    <property type="match status" value="1"/>
</dbReference>
<sequence length="1453" mass="160981">MSNTFAEVFGGYITKDESRELLGFGEVLKIKYREKNKSMEIQTAFPCFVAHSVLREAETDIAKALDAAVQIAPRFPGEALCPEALDSVVFYLKRKNAAVNGTFEGAAMEVDGETVTITLTHGGLNILESTGCDKALASLLFEQYGKRVKVAFAGVTETDEVIPAPPRVEERVPFPMDTDVPPEKEAPFAAPSNMSSPAERQAPKRRAPVRRVSSNLPKNLPILMETAQVVYGKLINDPPISLKDLPPEPGEYTVWGEIFDFESRDTKSGKARITSFNITDLTSSTSVKIVQFIGRVKKFQEFEDLKNGVCVLLKGQYTYDTYMHEYTFDAKHISIVKRRKKEDKAEKKRVELHMHTNMSAMDGMTPAEKLIKFAASLGHKAVAVTDHGVAQAFPEAMNAAAAVGNDFKVLYGVEAYYVNDEVPAVSGSADTPFDGEFIVFDLETTGLNAQNERITEIGAVKMGKGEKTAEFNTFVNPQIPIPQKITELTGITNDMVKDAPLEEEALKQFLDFCGDAPLVAHNAPFDTSFVKAAAKRCKLSFANTSIDTVPICRKLLPNLRNHKLNTVADHLKLGKFNHHRACDDAAMLAAIFQKLLLMMEQESKVHSVSQINSALAGGDIKKLRPYHMIILAKNYVGLKNLYKLISLSNLKYYYKKPRIPRSELTRYREGLIIGSACEAGELYEAVSLGRQWGELCDIARFYDYLEIQPIANNEFMIRTGKAADEEELRKHNRTIVSLGEKLHIPVVATCDVHFQNKEDEVFRRILMAGQGFQDADNQPPLYFRTTDEMLKEFQYLGEKKAYEVVVENTNKIADLCEPMRPIPEGTFPPSIEGSDEELQRICWAKAKEVYGDPLPSLVEDRLKRELDSIIKHGFSVMYITAQKLVADSEAHGYLVGSRGSVGSSFAATMAGISEVNPLSPHYVCPNCKHSEFITDGSIGSGFDLPPKTCPKCGTPYNRDGHEIPFETFLGFKGDKSPDIDLNFSGEYQPYAHKYTEELFGSENVFKAGTISTVAEKTAFGYVRKYLDEREMTVHKAEIARLTNGCTGVKRTTGQHPGGMVVVPRNKVVEDFTPVQHPADAADSDIVTTHFDFHAIHDTILKLDILGHDVPTIYKYLEEFTGIPVMEVSTSDEEVIKLFTSPEPLGVTAEEIDCNTGTLSLPEMGTNFVRQMLIDSQPKSFADLLQISGLSHGTDVWLGNAQELIKNGTCTISEVIGTRDSIMTYLMHKGLDPSMAFKIMEIVRKGKATKLLTEEHFAAMREHNVPQWYIDSCMKIKYMFPKAHAAAYVIAALRLGWYKVHKPVAYYAAYFTVRGGDFDAEAAVSGPAMVRRRMDAIKAKGKEATAKDQDLFSNLQIIMEMLARGITFLPVDLYKSDSHKYLIEDGKIRLPFGAVKGIGGSAAESLAAAKDSGGKYISVDDLQNRAGVSKSVIESLAALHVLDGLPATSQMTLF</sequence>
<dbReference type="Gene3D" id="1.10.150.700">
    <property type="entry name" value="PolC, middle finger domain"/>
    <property type="match status" value="1"/>
</dbReference>
<comment type="subcellular location">
    <subcellularLocation>
        <location evidence="11">Cytoplasm</location>
    </subcellularLocation>
</comment>